<dbReference type="OrthoDB" id="10251642at2759"/>
<keyword evidence="1" id="KW-0227">DNA damage</keyword>
<comment type="function">
    <text evidence="1">Component of the FACT complex, a general chromatin factor that acts to reorganize nucleosomes. The FACT complex is involved in multiple processes that require DNA as a template such as mRNA elongation, DNA replication and DNA repair. During transcription elongation the FACT complex acts as a histone chaperone that both destabilizes and restores nucleosomal structure. It facilitates the passage of RNA polymerase II and transcription by promoting the dissociation of one histone H2A-H2B dimer from the nucleosome, then subsequently promotes the reestablishment of the nucleosome following the passage of RNA polymerase II.</text>
</comment>
<dbReference type="Pfam" id="PF00557">
    <property type="entry name" value="Peptidase_M24"/>
    <property type="match status" value="1"/>
</dbReference>
<evidence type="ECO:0000313" key="4">
    <source>
        <dbReference type="Proteomes" id="UP000267096"/>
    </source>
</evidence>
<dbReference type="GO" id="GO:0035101">
    <property type="term" value="C:FACT complex"/>
    <property type="evidence" value="ECO:0007669"/>
    <property type="project" value="UniProtKB-UniRule"/>
</dbReference>
<dbReference type="WBParaSite" id="ASIM_0000730701-mRNA-1">
    <property type="protein sequence ID" value="ASIM_0000730701-mRNA-1"/>
    <property type="gene ID" value="ASIM_0000730701"/>
</dbReference>
<name>A0A0M3JI42_ANISI</name>
<reference evidence="5" key="1">
    <citation type="submission" date="2017-02" db="UniProtKB">
        <authorList>
            <consortium name="WormBaseParasite"/>
        </authorList>
    </citation>
    <scope>IDENTIFICATION</scope>
</reference>
<dbReference type="Gene3D" id="3.90.230.10">
    <property type="entry name" value="Creatinase/methionine aminopeptidase superfamily"/>
    <property type="match status" value="1"/>
</dbReference>
<dbReference type="EMBL" id="UYRR01016476">
    <property type="protein sequence ID" value="VDK28471.1"/>
    <property type="molecule type" value="Genomic_DNA"/>
</dbReference>
<sequence>MLVDPSKELEENYEILLVVENAIIEALKPGAKLSEVYTVGINMLKEKKASLMDHLIKNNFGLMRELWEIFRKKMGQFFADFCELAERFR</sequence>
<keyword evidence="1" id="KW-0804">Transcription</keyword>
<keyword evidence="1" id="KW-0805">Transcription regulation</keyword>
<dbReference type="InterPro" id="IPR040258">
    <property type="entry name" value="Spt16"/>
</dbReference>
<proteinExistence type="inferred from homology"/>
<reference evidence="3 4" key="2">
    <citation type="submission" date="2018-11" db="EMBL/GenBank/DDBJ databases">
        <authorList>
            <consortium name="Pathogen Informatics"/>
        </authorList>
    </citation>
    <scope>NUCLEOTIDE SEQUENCE [LARGE SCALE GENOMIC DNA]</scope>
</reference>
<comment type="subcellular location">
    <subcellularLocation>
        <location evidence="1">Nucleus</location>
    </subcellularLocation>
    <subcellularLocation>
        <location evidence="1">Chromosome</location>
    </subcellularLocation>
</comment>
<comment type="subunit">
    <text evidence="1">Component of the FACT complex.</text>
</comment>
<dbReference type="GO" id="GO:0006368">
    <property type="term" value="P:transcription elongation by RNA polymerase II"/>
    <property type="evidence" value="ECO:0007669"/>
    <property type="project" value="TreeGrafter"/>
</dbReference>
<protein>
    <recommendedName>
        <fullName evidence="1">FACT complex subunit</fullName>
    </recommendedName>
</protein>
<evidence type="ECO:0000259" key="2">
    <source>
        <dbReference type="Pfam" id="PF00557"/>
    </source>
</evidence>
<keyword evidence="1" id="KW-0234">DNA repair</keyword>
<accession>A0A0M3JI42</accession>
<dbReference type="Proteomes" id="UP000267096">
    <property type="component" value="Unassembled WGS sequence"/>
</dbReference>
<dbReference type="PANTHER" id="PTHR13980">
    <property type="entry name" value="CDC68 RELATED"/>
    <property type="match status" value="1"/>
</dbReference>
<dbReference type="AlphaFoldDB" id="A0A0M3JI42"/>
<evidence type="ECO:0000256" key="1">
    <source>
        <dbReference type="RuleBase" id="RU367052"/>
    </source>
</evidence>
<keyword evidence="1" id="KW-0539">Nucleus</keyword>
<dbReference type="GO" id="GO:0031491">
    <property type="term" value="F:nucleosome binding"/>
    <property type="evidence" value="ECO:0007669"/>
    <property type="project" value="TreeGrafter"/>
</dbReference>
<keyword evidence="4" id="KW-1185">Reference proteome</keyword>
<comment type="similarity">
    <text evidence="1">Belongs to the peptidase M24 family. SPT16 subfamily.</text>
</comment>
<feature type="domain" description="Peptidase M24" evidence="2">
    <location>
        <begin position="4"/>
        <end position="55"/>
    </location>
</feature>
<keyword evidence="1" id="KW-0235">DNA replication</keyword>
<dbReference type="SUPFAM" id="SSF55920">
    <property type="entry name" value="Creatinase/aminopeptidase"/>
    <property type="match status" value="1"/>
</dbReference>
<dbReference type="InterPro" id="IPR000994">
    <property type="entry name" value="Pept_M24"/>
</dbReference>
<organism evidence="5">
    <name type="scientific">Anisakis simplex</name>
    <name type="common">Herring worm</name>
    <dbReference type="NCBI Taxonomy" id="6269"/>
    <lineage>
        <taxon>Eukaryota</taxon>
        <taxon>Metazoa</taxon>
        <taxon>Ecdysozoa</taxon>
        <taxon>Nematoda</taxon>
        <taxon>Chromadorea</taxon>
        <taxon>Rhabditida</taxon>
        <taxon>Spirurina</taxon>
        <taxon>Ascaridomorpha</taxon>
        <taxon>Ascaridoidea</taxon>
        <taxon>Anisakidae</taxon>
        <taxon>Anisakis</taxon>
        <taxon>Anisakis simplex complex</taxon>
    </lineage>
</organism>
<evidence type="ECO:0000313" key="3">
    <source>
        <dbReference type="EMBL" id="VDK28471.1"/>
    </source>
</evidence>
<keyword evidence="1" id="KW-0158">Chromosome</keyword>
<dbReference type="PANTHER" id="PTHR13980:SF15">
    <property type="entry name" value="FACT COMPLEX SUBUNIT SPT16"/>
    <property type="match status" value="1"/>
</dbReference>
<evidence type="ECO:0000313" key="5">
    <source>
        <dbReference type="WBParaSite" id="ASIM_0000730701-mRNA-1"/>
    </source>
</evidence>
<dbReference type="GO" id="GO:0006260">
    <property type="term" value="P:DNA replication"/>
    <property type="evidence" value="ECO:0007669"/>
    <property type="project" value="UniProtKB-KW"/>
</dbReference>
<dbReference type="InterPro" id="IPR036005">
    <property type="entry name" value="Creatinase/aminopeptidase-like"/>
</dbReference>
<gene>
    <name evidence="3" type="ORF">ASIM_LOCUS7075</name>
</gene>
<dbReference type="GO" id="GO:0006281">
    <property type="term" value="P:DNA repair"/>
    <property type="evidence" value="ECO:0007669"/>
    <property type="project" value="UniProtKB-UniRule"/>
</dbReference>